<dbReference type="AlphaFoldDB" id="A0A9N9GZZ0"/>
<accession>A0A9N9GZZ0</accession>
<proteinExistence type="predicted"/>
<organism evidence="1 2">
    <name type="scientific">Paraglomus brasilianum</name>
    <dbReference type="NCBI Taxonomy" id="144538"/>
    <lineage>
        <taxon>Eukaryota</taxon>
        <taxon>Fungi</taxon>
        <taxon>Fungi incertae sedis</taxon>
        <taxon>Mucoromycota</taxon>
        <taxon>Glomeromycotina</taxon>
        <taxon>Glomeromycetes</taxon>
        <taxon>Paraglomerales</taxon>
        <taxon>Paraglomeraceae</taxon>
        <taxon>Paraglomus</taxon>
    </lineage>
</organism>
<keyword evidence="2" id="KW-1185">Reference proteome</keyword>
<reference evidence="1" key="1">
    <citation type="submission" date="2021-06" db="EMBL/GenBank/DDBJ databases">
        <authorList>
            <person name="Kallberg Y."/>
            <person name="Tangrot J."/>
            <person name="Rosling A."/>
        </authorList>
    </citation>
    <scope>NUCLEOTIDE SEQUENCE</scope>
    <source>
        <strain evidence="1">BR232B</strain>
    </source>
</reference>
<evidence type="ECO:0000313" key="1">
    <source>
        <dbReference type="EMBL" id="CAG8647451.1"/>
    </source>
</evidence>
<name>A0A9N9GZZ0_9GLOM</name>
<dbReference type="EMBL" id="CAJVPI010002670">
    <property type="protein sequence ID" value="CAG8647451.1"/>
    <property type="molecule type" value="Genomic_DNA"/>
</dbReference>
<evidence type="ECO:0000313" key="2">
    <source>
        <dbReference type="Proteomes" id="UP000789739"/>
    </source>
</evidence>
<protein>
    <submittedName>
        <fullName evidence="1">11772_t:CDS:1</fullName>
    </submittedName>
</protein>
<dbReference type="Proteomes" id="UP000789739">
    <property type="component" value="Unassembled WGS sequence"/>
</dbReference>
<gene>
    <name evidence="1" type="ORF">PBRASI_LOCUS10102</name>
</gene>
<sequence>MTYKANLTQYLSNEFKRLYEEPFNTDVTVQVGEEGHSKIFQAH</sequence>
<feature type="non-terminal residue" evidence="1">
    <location>
        <position position="43"/>
    </location>
</feature>
<comment type="caution">
    <text evidence="1">The sequence shown here is derived from an EMBL/GenBank/DDBJ whole genome shotgun (WGS) entry which is preliminary data.</text>
</comment>